<name>A0AAQ1SMY0_LEPIR</name>
<dbReference type="AntiFam" id="ANF00051">
    <property type="entry name" value="Translation of DNA tandem repeat"/>
</dbReference>
<organism evidence="1 2">
    <name type="scientific">Leptospira interrogans serovar Manilae</name>
    <dbReference type="NCBI Taxonomy" id="214675"/>
    <lineage>
        <taxon>Bacteria</taxon>
        <taxon>Pseudomonadati</taxon>
        <taxon>Spirochaetota</taxon>
        <taxon>Spirochaetia</taxon>
        <taxon>Leptospirales</taxon>
        <taxon>Leptospiraceae</taxon>
        <taxon>Leptospira</taxon>
    </lineage>
</organism>
<proteinExistence type="predicted"/>
<sequence>MWELPQNLNLSVMMWELLQTTILRTNSKIVGIHTFRKFFLMPDSHYINRRIFCIQTGFYDKIAVFYYITPRISGSRYFKKLFFHKFTLVISIKLNT</sequence>
<protein>
    <submittedName>
        <fullName evidence="1">Uncharacterized protein</fullName>
    </submittedName>
</protein>
<evidence type="ECO:0000313" key="1">
    <source>
        <dbReference type="EMBL" id="SOR60880.1"/>
    </source>
</evidence>
<reference evidence="1 2" key="1">
    <citation type="submission" date="2017-11" db="EMBL/GenBank/DDBJ databases">
        <authorList>
            <person name="Lechat P."/>
        </authorList>
    </citation>
    <scope>NUCLEOTIDE SEQUENCE [LARGE SCALE GENOMIC DNA]</scope>
    <source>
        <strain evidence="1">L495</strain>
    </source>
</reference>
<dbReference type="Proteomes" id="UP000234460">
    <property type="component" value="Chromosome LMANV2"/>
</dbReference>
<evidence type="ECO:0000313" key="2">
    <source>
        <dbReference type="Proteomes" id="UP000234460"/>
    </source>
</evidence>
<comment type="caution">
    <text evidence="1">The sequence shown here is derived from an EMBL/GenBank/DDBJ whole genome shotgun (WGS) entry which is preliminary data.</text>
</comment>
<dbReference type="EMBL" id="OEJX01000015">
    <property type="protein sequence ID" value="SOR60880.1"/>
    <property type="molecule type" value="Genomic_DNA"/>
</dbReference>
<accession>A0AAQ1SMY0</accession>
<dbReference type="AlphaFoldDB" id="A0AAQ1SMY0"/>
<gene>
    <name evidence="1" type="ORF">LMANV2_220049</name>
</gene>